<gene>
    <name evidence="2" type="ORF">BD626DRAFT_206621</name>
</gene>
<proteinExistence type="predicted"/>
<keyword evidence="3" id="KW-1185">Reference proteome</keyword>
<comment type="caution">
    <text evidence="2">The sequence shown here is derived from an EMBL/GenBank/DDBJ whole genome shotgun (WGS) entry which is preliminary data.</text>
</comment>
<dbReference type="EMBL" id="VDMD01000042">
    <property type="protein sequence ID" value="TRM57846.1"/>
    <property type="molecule type" value="Genomic_DNA"/>
</dbReference>
<keyword evidence="1" id="KW-0472">Membrane</keyword>
<organism evidence="2 3">
    <name type="scientific">Schizophyllum amplum</name>
    <dbReference type="NCBI Taxonomy" id="97359"/>
    <lineage>
        <taxon>Eukaryota</taxon>
        <taxon>Fungi</taxon>
        <taxon>Dikarya</taxon>
        <taxon>Basidiomycota</taxon>
        <taxon>Agaricomycotina</taxon>
        <taxon>Agaricomycetes</taxon>
        <taxon>Agaricomycetidae</taxon>
        <taxon>Agaricales</taxon>
        <taxon>Schizophyllaceae</taxon>
        <taxon>Schizophyllum</taxon>
    </lineage>
</organism>
<reference evidence="2 3" key="1">
    <citation type="journal article" date="2019" name="New Phytol.">
        <title>Comparative genomics reveals unique wood-decay strategies and fruiting body development in the Schizophyllaceae.</title>
        <authorList>
            <person name="Almasi E."/>
            <person name="Sahu N."/>
            <person name="Krizsan K."/>
            <person name="Balint B."/>
            <person name="Kovacs G.M."/>
            <person name="Kiss B."/>
            <person name="Cseklye J."/>
            <person name="Drula E."/>
            <person name="Henrissat B."/>
            <person name="Nagy I."/>
            <person name="Chovatia M."/>
            <person name="Adam C."/>
            <person name="LaButti K."/>
            <person name="Lipzen A."/>
            <person name="Riley R."/>
            <person name="Grigoriev I.V."/>
            <person name="Nagy L.G."/>
        </authorList>
    </citation>
    <scope>NUCLEOTIDE SEQUENCE [LARGE SCALE GENOMIC DNA]</scope>
    <source>
        <strain evidence="2 3">NL-1724</strain>
    </source>
</reference>
<keyword evidence="1" id="KW-0812">Transmembrane</keyword>
<dbReference type="AlphaFoldDB" id="A0A550BZD4"/>
<evidence type="ECO:0000313" key="3">
    <source>
        <dbReference type="Proteomes" id="UP000320762"/>
    </source>
</evidence>
<protein>
    <submittedName>
        <fullName evidence="2">Uncharacterized protein</fullName>
    </submittedName>
</protein>
<accession>A0A550BZD4</accession>
<sequence length="100" mass="11350">MFLRLNFVNRVYVALGGLVVVLLTASFTPDTHRRHGVDRFLRVHASVLSLNARTASTSAHRQYLIASERGRMVELRRLGRQIRYAVCPLSRLLLTTRSSS</sequence>
<keyword evidence="1" id="KW-1133">Transmembrane helix</keyword>
<feature type="transmembrane region" description="Helical" evidence="1">
    <location>
        <begin position="12"/>
        <end position="29"/>
    </location>
</feature>
<evidence type="ECO:0000313" key="2">
    <source>
        <dbReference type="EMBL" id="TRM57846.1"/>
    </source>
</evidence>
<name>A0A550BZD4_9AGAR</name>
<evidence type="ECO:0000256" key="1">
    <source>
        <dbReference type="SAM" id="Phobius"/>
    </source>
</evidence>
<dbReference type="Proteomes" id="UP000320762">
    <property type="component" value="Unassembled WGS sequence"/>
</dbReference>